<comment type="caution">
    <text evidence="3">The sequence shown here is derived from an EMBL/GenBank/DDBJ whole genome shotgun (WGS) entry which is preliminary data.</text>
</comment>
<dbReference type="EMBL" id="MU858213">
    <property type="protein sequence ID" value="KAK4209182.1"/>
    <property type="molecule type" value="Genomic_DNA"/>
</dbReference>
<reference evidence="3" key="1">
    <citation type="journal article" date="2023" name="Mol. Phylogenet. Evol.">
        <title>Genome-scale phylogeny and comparative genomics of the fungal order Sordariales.</title>
        <authorList>
            <person name="Hensen N."/>
            <person name="Bonometti L."/>
            <person name="Westerberg I."/>
            <person name="Brannstrom I.O."/>
            <person name="Guillou S."/>
            <person name="Cros-Aarteil S."/>
            <person name="Calhoun S."/>
            <person name="Haridas S."/>
            <person name="Kuo A."/>
            <person name="Mondo S."/>
            <person name="Pangilinan J."/>
            <person name="Riley R."/>
            <person name="LaButti K."/>
            <person name="Andreopoulos B."/>
            <person name="Lipzen A."/>
            <person name="Chen C."/>
            <person name="Yan M."/>
            <person name="Daum C."/>
            <person name="Ng V."/>
            <person name="Clum A."/>
            <person name="Steindorff A."/>
            <person name="Ohm R.A."/>
            <person name="Martin F."/>
            <person name="Silar P."/>
            <person name="Natvig D.O."/>
            <person name="Lalanne C."/>
            <person name="Gautier V."/>
            <person name="Ament-Velasquez S.L."/>
            <person name="Kruys A."/>
            <person name="Hutchinson M.I."/>
            <person name="Powell A.J."/>
            <person name="Barry K."/>
            <person name="Miller A.N."/>
            <person name="Grigoriev I.V."/>
            <person name="Debuchy R."/>
            <person name="Gladieux P."/>
            <person name="Hiltunen Thoren M."/>
            <person name="Johannesson H."/>
        </authorList>
    </citation>
    <scope>NUCLEOTIDE SEQUENCE</scope>
    <source>
        <strain evidence="3">PSN293</strain>
    </source>
</reference>
<feature type="coiled-coil region" evidence="1">
    <location>
        <begin position="71"/>
        <end position="105"/>
    </location>
</feature>
<dbReference type="AlphaFoldDB" id="A0AAN7B406"/>
<gene>
    <name evidence="3" type="ORF">QBC37DRAFT_391426</name>
</gene>
<evidence type="ECO:0008006" key="5">
    <source>
        <dbReference type="Google" id="ProtNLM"/>
    </source>
</evidence>
<evidence type="ECO:0000313" key="4">
    <source>
        <dbReference type="Proteomes" id="UP001301769"/>
    </source>
</evidence>
<dbReference type="Proteomes" id="UP001301769">
    <property type="component" value="Unassembled WGS sequence"/>
</dbReference>
<keyword evidence="4" id="KW-1185">Reference proteome</keyword>
<feature type="region of interest" description="Disordered" evidence="2">
    <location>
        <begin position="185"/>
        <end position="217"/>
    </location>
</feature>
<feature type="region of interest" description="Disordered" evidence="2">
    <location>
        <begin position="127"/>
        <end position="147"/>
    </location>
</feature>
<keyword evidence="1" id="KW-0175">Coiled coil</keyword>
<evidence type="ECO:0000313" key="3">
    <source>
        <dbReference type="EMBL" id="KAK4209182.1"/>
    </source>
</evidence>
<feature type="compositionally biased region" description="Polar residues" evidence="2">
    <location>
        <begin position="131"/>
        <end position="147"/>
    </location>
</feature>
<evidence type="ECO:0000256" key="2">
    <source>
        <dbReference type="SAM" id="MobiDB-lite"/>
    </source>
</evidence>
<sequence>MSLNPDDPIVVAVNVASAANVRRTLLALCTDERLRQYTLDFLYRIEPRLGAEEQGRKEIRPEDRRLEDRRLEEWRQDQLRWQEVRKRLEAELAVERAKLRAVEEVAARWDNMTKAQRADNKTKEIRKGTNAVRSSDNITASNPSNTTATITTKTHCYEYRSHKVASAHHDQPLTYPERHRLFPDDGGVNPQHPTARQAPTQTIPGNNPLKKSSSTNKRKAASTLAVCAQCKEAFDTADKNDSTACQHHDGDLECDEESDVWCDYYDGHDGPSRYSEEAKELYPGGFIYSCCGKDGEQDGCRVGRHDVSWTRTKWG</sequence>
<protein>
    <recommendedName>
        <fullName evidence="5">C2H2-type domain-containing protein</fullName>
    </recommendedName>
</protein>
<dbReference type="PANTHER" id="PTHR38167:SF1">
    <property type="entry name" value="C2H2-TYPE DOMAIN-CONTAINING PROTEIN"/>
    <property type="match status" value="1"/>
</dbReference>
<proteinExistence type="predicted"/>
<organism evidence="3 4">
    <name type="scientific">Rhypophila decipiens</name>
    <dbReference type="NCBI Taxonomy" id="261697"/>
    <lineage>
        <taxon>Eukaryota</taxon>
        <taxon>Fungi</taxon>
        <taxon>Dikarya</taxon>
        <taxon>Ascomycota</taxon>
        <taxon>Pezizomycotina</taxon>
        <taxon>Sordariomycetes</taxon>
        <taxon>Sordariomycetidae</taxon>
        <taxon>Sordariales</taxon>
        <taxon>Naviculisporaceae</taxon>
        <taxon>Rhypophila</taxon>
    </lineage>
</organism>
<reference evidence="3" key="2">
    <citation type="submission" date="2023-05" db="EMBL/GenBank/DDBJ databases">
        <authorList>
            <consortium name="Lawrence Berkeley National Laboratory"/>
            <person name="Steindorff A."/>
            <person name="Hensen N."/>
            <person name="Bonometti L."/>
            <person name="Westerberg I."/>
            <person name="Brannstrom I.O."/>
            <person name="Guillou S."/>
            <person name="Cros-Aarteil S."/>
            <person name="Calhoun S."/>
            <person name="Haridas S."/>
            <person name="Kuo A."/>
            <person name="Mondo S."/>
            <person name="Pangilinan J."/>
            <person name="Riley R."/>
            <person name="Labutti K."/>
            <person name="Andreopoulos B."/>
            <person name="Lipzen A."/>
            <person name="Chen C."/>
            <person name="Yanf M."/>
            <person name="Daum C."/>
            <person name="Ng V."/>
            <person name="Clum A."/>
            <person name="Ohm R."/>
            <person name="Martin F."/>
            <person name="Silar P."/>
            <person name="Natvig D."/>
            <person name="Lalanne C."/>
            <person name="Gautier V."/>
            <person name="Ament-Velasquez S.L."/>
            <person name="Kruys A."/>
            <person name="Hutchinson M.I."/>
            <person name="Powell A.J."/>
            <person name="Barry K."/>
            <person name="Miller A.N."/>
            <person name="Grigoriev I.V."/>
            <person name="Debuchy R."/>
            <person name="Gladieux P."/>
            <person name="Thoren M.H."/>
            <person name="Johannesson H."/>
        </authorList>
    </citation>
    <scope>NUCLEOTIDE SEQUENCE</scope>
    <source>
        <strain evidence="3">PSN293</strain>
    </source>
</reference>
<feature type="compositionally biased region" description="Polar residues" evidence="2">
    <location>
        <begin position="191"/>
        <end position="215"/>
    </location>
</feature>
<name>A0AAN7B406_9PEZI</name>
<accession>A0AAN7B406</accession>
<evidence type="ECO:0000256" key="1">
    <source>
        <dbReference type="SAM" id="Coils"/>
    </source>
</evidence>
<dbReference type="PANTHER" id="PTHR38167">
    <property type="entry name" value="C2H2-TYPE DOMAIN-CONTAINING PROTEIN"/>
    <property type="match status" value="1"/>
</dbReference>